<name>A0ABN2YSD9_9MICC</name>
<evidence type="ECO:0000313" key="2">
    <source>
        <dbReference type="Proteomes" id="UP001500102"/>
    </source>
</evidence>
<keyword evidence="2" id="KW-1185">Reference proteome</keyword>
<sequence length="176" mass="18827">MVYSGLVALAAGGPAGATAGELGQLTHDWFIAMLTSSRPDDRSSTLETVLEMAARRQLSAEHLAMAARKRVEAGDQSLGRLSRAMALVAYEGHLDCVWPVLTALVVTSSKQQRLPAGTSELLATCTEFWESIPVDHRTTATAQDFAVAVQRLAGAKTATKTALEAKRLASQMDLMR</sequence>
<gene>
    <name evidence="1" type="ORF">GCM10009825_13530</name>
</gene>
<comment type="caution">
    <text evidence="1">The sequence shown here is derived from an EMBL/GenBank/DDBJ whole genome shotgun (WGS) entry which is preliminary data.</text>
</comment>
<proteinExistence type="predicted"/>
<reference evidence="1 2" key="1">
    <citation type="journal article" date="2019" name="Int. J. Syst. Evol. Microbiol.">
        <title>The Global Catalogue of Microorganisms (GCM) 10K type strain sequencing project: providing services to taxonomists for standard genome sequencing and annotation.</title>
        <authorList>
            <consortium name="The Broad Institute Genomics Platform"/>
            <consortium name="The Broad Institute Genome Sequencing Center for Infectious Disease"/>
            <person name="Wu L."/>
            <person name="Ma J."/>
        </authorList>
    </citation>
    <scope>NUCLEOTIDE SEQUENCE [LARGE SCALE GENOMIC DNA]</scope>
    <source>
        <strain evidence="1 2">JCM 15921</strain>
    </source>
</reference>
<dbReference type="EMBL" id="BAAAQB010000019">
    <property type="protein sequence ID" value="GAA2131751.1"/>
    <property type="molecule type" value="Genomic_DNA"/>
</dbReference>
<dbReference type="Proteomes" id="UP001500102">
    <property type="component" value="Unassembled WGS sequence"/>
</dbReference>
<evidence type="ECO:0000313" key="1">
    <source>
        <dbReference type="EMBL" id="GAA2131751.1"/>
    </source>
</evidence>
<organism evidence="1 2">
    <name type="scientific">Arthrobacter humicola</name>
    <dbReference type="NCBI Taxonomy" id="409291"/>
    <lineage>
        <taxon>Bacteria</taxon>
        <taxon>Bacillati</taxon>
        <taxon>Actinomycetota</taxon>
        <taxon>Actinomycetes</taxon>
        <taxon>Micrococcales</taxon>
        <taxon>Micrococcaceae</taxon>
        <taxon>Arthrobacter</taxon>
    </lineage>
</organism>
<protein>
    <submittedName>
        <fullName evidence="1">Uncharacterized protein</fullName>
    </submittedName>
</protein>
<accession>A0ABN2YSD9</accession>